<evidence type="ECO:0000313" key="8">
    <source>
        <dbReference type="Proteomes" id="UP000824988"/>
    </source>
</evidence>
<feature type="chain" id="PRO_5034887705" evidence="4">
    <location>
        <begin position="28"/>
        <end position="436"/>
    </location>
</feature>
<dbReference type="InterPro" id="IPR005490">
    <property type="entry name" value="LD_TPept_cat_dom"/>
</dbReference>
<proteinExistence type="inferred from homology"/>
<dbReference type="InterPro" id="IPR018392">
    <property type="entry name" value="LysM"/>
</dbReference>
<dbReference type="GO" id="GO:0071972">
    <property type="term" value="F:peptidoglycan L,D-transpeptidase activity"/>
    <property type="evidence" value="ECO:0007669"/>
    <property type="project" value="TreeGrafter"/>
</dbReference>
<dbReference type="GO" id="GO:0042834">
    <property type="term" value="F:peptidoglycan binding"/>
    <property type="evidence" value="ECO:0007669"/>
    <property type="project" value="InterPro"/>
</dbReference>
<evidence type="ECO:0000256" key="2">
    <source>
        <dbReference type="ARBA" id="ARBA00022676"/>
    </source>
</evidence>
<dbReference type="GO" id="GO:0018104">
    <property type="term" value="P:peptidoglycan-protein cross-linking"/>
    <property type="evidence" value="ECO:0007669"/>
    <property type="project" value="TreeGrafter"/>
</dbReference>
<protein>
    <submittedName>
        <fullName evidence="7">Transpeptidase</fullName>
    </submittedName>
</protein>
<name>A0A8D4VRF3_9GAMM</name>
<keyword evidence="2" id="KW-0328">Glycosyltransferase</keyword>
<dbReference type="PANTHER" id="PTHR30582:SF24">
    <property type="entry name" value="L,D-TRANSPEPTIDASE ERFK_SRFK-RELATED"/>
    <property type="match status" value="1"/>
</dbReference>
<reference evidence="7" key="1">
    <citation type="submission" date="2019-06" db="EMBL/GenBank/DDBJ databases">
        <title>Complete genome sequence of Methylogaea oryzae strain JCM16910.</title>
        <authorList>
            <person name="Asakawa S."/>
        </authorList>
    </citation>
    <scope>NUCLEOTIDE SEQUENCE</scope>
    <source>
        <strain evidence="7">E10</strain>
    </source>
</reference>
<feature type="domain" description="L,D-TPase catalytic" evidence="5">
    <location>
        <begin position="120"/>
        <end position="256"/>
    </location>
</feature>
<keyword evidence="3" id="KW-0378">Hydrolase</keyword>
<dbReference type="Pfam" id="PF05036">
    <property type="entry name" value="SPOR"/>
    <property type="match status" value="1"/>
</dbReference>
<evidence type="ECO:0000259" key="5">
    <source>
        <dbReference type="Pfam" id="PF03734"/>
    </source>
</evidence>
<dbReference type="InterPro" id="IPR050979">
    <property type="entry name" value="LD-transpeptidase"/>
</dbReference>
<evidence type="ECO:0000259" key="6">
    <source>
        <dbReference type="Pfam" id="PF05036"/>
    </source>
</evidence>
<dbReference type="PANTHER" id="PTHR30582">
    <property type="entry name" value="L,D-TRANSPEPTIDASE"/>
    <property type="match status" value="1"/>
</dbReference>
<gene>
    <name evidence="7" type="ORF">MoryE10_24880</name>
</gene>
<evidence type="ECO:0000256" key="4">
    <source>
        <dbReference type="SAM" id="SignalP"/>
    </source>
</evidence>
<evidence type="ECO:0000256" key="1">
    <source>
        <dbReference type="ARBA" id="ARBA00005992"/>
    </source>
</evidence>
<keyword evidence="4" id="KW-0732">Signal</keyword>
<dbReference type="Pfam" id="PF03734">
    <property type="entry name" value="YkuD"/>
    <property type="match status" value="1"/>
</dbReference>
<feature type="signal peptide" evidence="4">
    <location>
        <begin position="1"/>
        <end position="27"/>
    </location>
</feature>
<dbReference type="CDD" id="cd00118">
    <property type="entry name" value="LysM"/>
    <property type="match status" value="1"/>
</dbReference>
<evidence type="ECO:0000313" key="7">
    <source>
        <dbReference type="EMBL" id="BBL71882.1"/>
    </source>
</evidence>
<sequence>MSRRHFPLAKPLIGLWLLSLLSGCTWVQPPPEPPPQPSADLFDDELERHRFTLEKDADVIGANAMLVTRDGDNLPDIARHFGLGLQAINDANPAVDTWVPAPGSRVLLPTQWIVPDAPRQGIVVNLAAMRLFYFPKDKSNRQVRTYPVGIGREGWSTPTGEMSIDNKVAGPTWYVPDSVRKEHAEKGDPLPAAVPPGPENPLGAYALYLSRPKYLIHGTHKPYGVGLRVSHGCLRLYPENIERLFKEVPVKTPVHIVNQPYLLGQLGDQWYLEAHTPLEGTDAKNARKALKARLKQLAAKQRLTVDWKRVDAILEAADGVAEPIAQDATDPPTVEHPERFHGAPAPVAFEPGRWYVQVLDTPNEVLAQKLAAMVNHQGPPIPALVRTKGQERYQVLAGPFPAAEQAKRARDRIQMEFELASLHLVSPKETAEPARP</sequence>
<comment type="similarity">
    <text evidence="1">Belongs to the YkuD family.</text>
</comment>
<keyword evidence="2" id="KW-0808">Transferase</keyword>
<dbReference type="RefSeq" id="WP_221047237.1">
    <property type="nucleotide sequence ID" value="NZ_AP019782.1"/>
</dbReference>
<evidence type="ECO:0000256" key="3">
    <source>
        <dbReference type="ARBA" id="ARBA00022801"/>
    </source>
</evidence>
<dbReference type="InterPro" id="IPR007730">
    <property type="entry name" value="SPOR-like_dom"/>
</dbReference>
<feature type="domain" description="SPOR" evidence="6">
    <location>
        <begin position="351"/>
        <end position="414"/>
    </location>
</feature>
<keyword evidence="8" id="KW-1185">Reference proteome</keyword>
<dbReference type="AlphaFoldDB" id="A0A8D4VRF3"/>
<dbReference type="KEGG" id="moz:MoryE10_24880"/>
<dbReference type="Proteomes" id="UP000824988">
    <property type="component" value="Chromosome"/>
</dbReference>
<dbReference type="EMBL" id="AP019782">
    <property type="protein sequence ID" value="BBL71882.1"/>
    <property type="molecule type" value="Genomic_DNA"/>
</dbReference>
<organism evidence="7 8">
    <name type="scientific">Methylogaea oryzae</name>
    <dbReference type="NCBI Taxonomy" id="1295382"/>
    <lineage>
        <taxon>Bacteria</taxon>
        <taxon>Pseudomonadati</taxon>
        <taxon>Pseudomonadota</taxon>
        <taxon>Gammaproteobacteria</taxon>
        <taxon>Methylococcales</taxon>
        <taxon>Methylococcaceae</taxon>
        <taxon>Methylogaea</taxon>
    </lineage>
</organism>
<dbReference type="GO" id="GO:0016757">
    <property type="term" value="F:glycosyltransferase activity"/>
    <property type="evidence" value="ECO:0007669"/>
    <property type="project" value="UniProtKB-KW"/>
</dbReference>
<dbReference type="CDD" id="cd16913">
    <property type="entry name" value="YkuD_like"/>
    <property type="match status" value="1"/>
</dbReference>
<accession>A0A8D4VRF3</accession>
<dbReference type="GO" id="GO:0005576">
    <property type="term" value="C:extracellular region"/>
    <property type="evidence" value="ECO:0007669"/>
    <property type="project" value="TreeGrafter"/>
</dbReference>